<protein>
    <recommendedName>
        <fullName evidence="5">Integral membrane protein</fullName>
    </recommendedName>
</protein>
<dbReference type="AlphaFoldDB" id="A0A3N0E396"/>
<feature type="compositionally biased region" description="Low complexity" evidence="1">
    <location>
        <begin position="496"/>
        <end position="516"/>
    </location>
</feature>
<comment type="caution">
    <text evidence="3">The sequence shown here is derived from an EMBL/GenBank/DDBJ whole genome shotgun (WGS) entry which is preliminary data.</text>
</comment>
<proteinExistence type="predicted"/>
<keyword evidence="2" id="KW-1133">Transmembrane helix</keyword>
<feature type="transmembrane region" description="Helical" evidence="2">
    <location>
        <begin position="137"/>
        <end position="156"/>
    </location>
</feature>
<keyword evidence="4" id="KW-1185">Reference proteome</keyword>
<keyword evidence="2" id="KW-0812">Transmembrane</keyword>
<evidence type="ECO:0000313" key="3">
    <source>
        <dbReference type="EMBL" id="RNL82296.1"/>
    </source>
</evidence>
<dbReference type="OrthoDB" id="3742900at2"/>
<evidence type="ECO:0000313" key="4">
    <source>
        <dbReference type="Proteomes" id="UP000269198"/>
    </source>
</evidence>
<feature type="transmembrane region" description="Helical" evidence="2">
    <location>
        <begin position="35"/>
        <end position="65"/>
    </location>
</feature>
<feature type="region of interest" description="Disordered" evidence="1">
    <location>
        <begin position="422"/>
        <end position="516"/>
    </location>
</feature>
<feature type="transmembrane region" description="Helical" evidence="2">
    <location>
        <begin position="348"/>
        <end position="369"/>
    </location>
</feature>
<accession>A0A3N0E396</accession>
<gene>
    <name evidence="3" type="ORF">EFW17_19455</name>
</gene>
<evidence type="ECO:0008006" key="5">
    <source>
        <dbReference type="Google" id="ProtNLM"/>
    </source>
</evidence>
<keyword evidence="2" id="KW-0472">Membrane</keyword>
<feature type="transmembrane region" description="Helical" evidence="2">
    <location>
        <begin position="314"/>
        <end position="336"/>
    </location>
</feature>
<feature type="region of interest" description="Disordered" evidence="1">
    <location>
        <begin position="1"/>
        <end position="34"/>
    </location>
</feature>
<feature type="compositionally biased region" description="Basic and acidic residues" evidence="1">
    <location>
        <begin position="11"/>
        <end position="32"/>
    </location>
</feature>
<dbReference type="InterPro" id="IPR045931">
    <property type="entry name" value="DUF6350"/>
</dbReference>
<feature type="transmembrane region" description="Helical" evidence="2">
    <location>
        <begin position="168"/>
        <end position="189"/>
    </location>
</feature>
<evidence type="ECO:0000256" key="1">
    <source>
        <dbReference type="SAM" id="MobiDB-lite"/>
    </source>
</evidence>
<dbReference type="Pfam" id="PF19877">
    <property type="entry name" value="DUF6350"/>
    <property type="match status" value="1"/>
</dbReference>
<dbReference type="EMBL" id="RJMB01000024">
    <property type="protein sequence ID" value="RNL82296.1"/>
    <property type="molecule type" value="Genomic_DNA"/>
</dbReference>
<dbReference type="RefSeq" id="WP_123202861.1">
    <property type="nucleotide sequence ID" value="NZ_RJMB01000024.1"/>
</dbReference>
<feature type="transmembrane region" description="Helical" evidence="2">
    <location>
        <begin position="250"/>
        <end position="277"/>
    </location>
</feature>
<sequence>MGGVSAPTRPSEPRGRPRGGDRPPREAQEDPPRSLYTAGGIAAASASGIGVAVLMTFTVIGWVAAPHGTLGEDIADVFRTTVQAWLVGHLVGFAIPGGHVAMLPLGLVVLPGILLFRSGRRLARSCELSRPPQAFRAALALAGPYAAICGTLALVGHTEAVRPSMVQALVAGFVLAFVAGGLGALRQVLRDSRISVRRLLRRMPSRARSLLVGTLGATGVLLVAGAGLFGVALVVGLADVVAITRELSPGIVGGTLLVVGQLLYLPNAVIFGTSYAVGPGFAIGTDTMVAPTGVAVGPVPLFPVLGALPENGAVPAYSLVVLAAPFLAGATGGVLTQRSMPAAASESVPLWGLACGATTGLVFAVFAALAGGPLGAERLTEVGPSPWQVGVATALEVGVTAALAAWVSSWWHYRRARLAAADPPEADTRDGEPVEPEAAPVTGSAGGRGPGRRWPRLPSWRPRLPAPRGRRLGPGADDADDEDAAELFGISYEAVPGADGADDPGPAAPEAPKGRD</sequence>
<name>A0A3N0E396_9ACTN</name>
<feature type="transmembrane region" description="Helical" evidence="2">
    <location>
        <begin position="85"/>
        <end position="116"/>
    </location>
</feature>
<dbReference type="Proteomes" id="UP000269198">
    <property type="component" value="Unassembled WGS sequence"/>
</dbReference>
<organism evidence="3 4">
    <name type="scientific">Halostreptopolyspora alba</name>
    <dbReference type="NCBI Taxonomy" id="2487137"/>
    <lineage>
        <taxon>Bacteria</taxon>
        <taxon>Bacillati</taxon>
        <taxon>Actinomycetota</taxon>
        <taxon>Actinomycetes</taxon>
        <taxon>Streptosporangiales</taxon>
        <taxon>Nocardiopsidaceae</taxon>
        <taxon>Halostreptopolyspora</taxon>
    </lineage>
</organism>
<feature type="transmembrane region" description="Helical" evidence="2">
    <location>
        <begin position="389"/>
        <end position="407"/>
    </location>
</feature>
<feature type="transmembrane region" description="Helical" evidence="2">
    <location>
        <begin position="210"/>
        <end position="238"/>
    </location>
</feature>
<evidence type="ECO:0000256" key="2">
    <source>
        <dbReference type="SAM" id="Phobius"/>
    </source>
</evidence>
<feature type="compositionally biased region" description="Low complexity" evidence="1">
    <location>
        <begin position="456"/>
        <end position="467"/>
    </location>
</feature>
<reference evidence="3 4" key="1">
    <citation type="submission" date="2018-11" db="EMBL/GenBank/DDBJ databases">
        <title>The genome draft of YIM 96095.</title>
        <authorList>
            <person name="Tang S.-K."/>
            <person name="Chunyu W.-X."/>
            <person name="Feng Y.-Z."/>
        </authorList>
    </citation>
    <scope>NUCLEOTIDE SEQUENCE [LARGE SCALE GENOMIC DNA]</scope>
    <source>
        <strain evidence="3 4">YIM 96095</strain>
    </source>
</reference>